<evidence type="ECO:0000256" key="2">
    <source>
        <dbReference type="ARBA" id="ARBA00022553"/>
    </source>
</evidence>
<dbReference type="InterPro" id="IPR035974">
    <property type="entry name" value="Rap/Ran-GAP_sf"/>
</dbReference>
<keyword evidence="2" id="KW-0597">Phosphoprotein</keyword>
<feature type="region of interest" description="Disordered" evidence="3">
    <location>
        <begin position="1405"/>
        <end position="1448"/>
    </location>
</feature>
<dbReference type="Proteomes" id="UP001159405">
    <property type="component" value="Unassembled WGS sequence"/>
</dbReference>
<dbReference type="PANTHER" id="PTHR10063">
    <property type="entry name" value="TUBERIN"/>
    <property type="match status" value="1"/>
</dbReference>
<reference evidence="5 6" key="1">
    <citation type="submission" date="2022-05" db="EMBL/GenBank/DDBJ databases">
        <authorList>
            <consortium name="Genoscope - CEA"/>
            <person name="William W."/>
        </authorList>
    </citation>
    <scope>NUCLEOTIDE SEQUENCE [LARGE SCALE GENOMIC DNA]</scope>
</reference>
<feature type="compositionally biased region" description="Basic and acidic residues" evidence="3">
    <location>
        <begin position="814"/>
        <end position="834"/>
    </location>
</feature>
<dbReference type="SUPFAM" id="SSF111347">
    <property type="entry name" value="Rap/Ran-GAP"/>
    <property type="match status" value="1"/>
</dbReference>
<evidence type="ECO:0000256" key="1">
    <source>
        <dbReference type="ARBA" id="ARBA00022468"/>
    </source>
</evidence>
<evidence type="ECO:0000259" key="4">
    <source>
        <dbReference type="PROSITE" id="PS50085"/>
    </source>
</evidence>
<feature type="region of interest" description="Disordered" evidence="3">
    <location>
        <begin position="697"/>
        <end position="725"/>
    </location>
</feature>
<gene>
    <name evidence="5" type="ORF">PLOB_00007418</name>
</gene>
<dbReference type="Gene3D" id="3.40.50.11210">
    <property type="entry name" value="Rap/Ran-GAP"/>
    <property type="match status" value="1"/>
</dbReference>
<dbReference type="EMBL" id="CALNXK010000135">
    <property type="protein sequence ID" value="CAH3166005.1"/>
    <property type="molecule type" value="Genomic_DNA"/>
</dbReference>
<dbReference type="InterPro" id="IPR016024">
    <property type="entry name" value="ARM-type_fold"/>
</dbReference>
<name>A0ABN8QLV5_9CNID</name>
<feature type="domain" description="Rap-GAP" evidence="4">
    <location>
        <begin position="1732"/>
        <end position="1813"/>
    </location>
</feature>
<dbReference type="SUPFAM" id="SSF48371">
    <property type="entry name" value="ARM repeat"/>
    <property type="match status" value="1"/>
</dbReference>
<proteinExistence type="predicted"/>
<dbReference type="PANTHER" id="PTHR10063:SF11">
    <property type="entry name" value="RHO GTPASE-ACTIVATING PROTEIN CG5521-RELATED"/>
    <property type="match status" value="1"/>
</dbReference>
<protein>
    <recommendedName>
        <fullName evidence="4">Rap-GAP domain-containing protein</fullName>
    </recommendedName>
</protein>
<evidence type="ECO:0000313" key="5">
    <source>
        <dbReference type="EMBL" id="CAH3166005.1"/>
    </source>
</evidence>
<keyword evidence="6" id="KW-1185">Reference proteome</keyword>
<feature type="compositionally biased region" description="Basic and acidic residues" evidence="3">
    <location>
        <begin position="772"/>
        <end position="789"/>
    </location>
</feature>
<dbReference type="InterPro" id="IPR027107">
    <property type="entry name" value="Tuberin/Ral-act_asu"/>
</dbReference>
<comment type="caution">
    <text evidence="5">The sequence shown here is derived from an EMBL/GenBank/DDBJ whole genome shotgun (WGS) entry which is preliminary data.</text>
</comment>
<accession>A0ABN8QLV5</accession>
<feature type="region of interest" description="Disordered" evidence="3">
    <location>
        <begin position="917"/>
        <end position="969"/>
    </location>
</feature>
<dbReference type="Pfam" id="PF20412">
    <property type="entry name" value="RALGAPB_N"/>
    <property type="match status" value="1"/>
</dbReference>
<feature type="compositionally biased region" description="Low complexity" evidence="3">
    <location>
        <begin position="353"/>
        <end position="368"/>
    </location>
</feature>
<dbReference type="PROSITE" id="PS50085">
    <property type="entry name" value="RAPGAP"/>
    <property type="match status" value="1"/>
</dbReference>
<sequence>MFHNRRGHTDIKKTSQKFLDLKKESHARLRALRSLLDYLDASDSKKFFNTYYSEIFYVFHDVFSMVEANLKTRGHKSQREDLDSILIMLEKILLYLPDLIHRRWQFHSIGRIMRKLLHHGNALKLRREGARLFMLWFQALQENSDELCQLMYACMIPGFPNPIDNVEWKSKMSRAGAEEIFMSINESGYRDQPPSTSNLHLSSDRESDDWCLQDEVGPIFPANTTERLPPPELLTKFFLDKVLDCMSTQLVLVEWDDKKTREHAFYFLFENFKKFYLPHIFEDFNPSRALYDSSPAAQVPRKRSNSAGREAEQRMISARDSVLRWFVAFTFRFKRSDSVSESPNVNQSIVSISSTEGSEPGSPPTSGGAIQFSPARNKEYLHDASDVIRKVLFSTRSNIRLLHEVLDRNGFLLPAKNLNTVRQVLGVYHDWIKSADKPVFMLEPTQELLRPLDGEKYSPQSPIRSLSYSCAVDRARQKVFRLPQEDVRAGLQANLRFFILHSAAVFLVEEDEMYLDKQVDVCKRVIHLYRSVVLEVPMEPTTWEQMLESLLEASRHLLVPEMSQNKAVAIARQVVGSLLQTLFVTWIRANLKVNVPIALWDKCLEVVSSSTHWKEVIAEWSVTMETLTRVMARTVYGLDMADLPLERLTEQKRKRRPQVPNGRRIFNKASFSRWSRMEKTSAPKQIVLTVNDSNAIVSPQVQKPRKLSHEEGRRPLSVNLPKHPKVLSNTNSAFLPTNTPAMDSVSPIRTVVTSPSAFTAGSVTTEDSDAAGQHKEPKGISKETKEKCNTESNTNEEQKAVFSLASDTDSMESVEMHSKSEHDTDSHANEDPSKAVDTTDGLPTQRTQRLSSSDSYFSHQDSKTMPWYASSLDFEMGPDAKLAGSESPQLHLDRINESHLEANLDELHQVNHRTLNKTSTPSREVRFVPGGKGEFDHDMGGRSSPDSSGRDTPDDLAVASRTPSPPLLNETHEELLDHDFVEEDPHNEDTSVVAGGYREGWSPVAAVVLWRRMLGILGNVNKIKNPAIHGKVFECLTSVWTLLAKIRLNQGISLDNKSTPPIPVLIPPLQHLATWVFEAASLSINNEFKSGRLLAYKLMCAMTVCRQDMPLTQEYLTHFYRLMHIGLTGTDQDVTSAIVSSCAHFFSVMLPSSSLLILDFIKATDGIIISQNMELPREEAVTLVGSLLCYPNMFPDMPLHQPGHQTNEYQHKSTGKDIKDKLIGALLRASKLDPSCNARCIALNAIGVFIVEELIHCKGHPKVHDCICVLLASVTFHNKSICHVACEVVHFLSEYYHELCVFDQSLPLKIVEVLCHAIVNLLPGGESSQVQEKHQVLVSVLMCLLDWIMVIPVSKLMSKTHEDENVSILSRVFQVLKMAAANKGPKKRTKQLNISTIISGDGRPIRLGRVQEGGRNSCPTPPALLLTRSDSGSDEEMGGQDTFDFPPKSDPVELTATAVLTHLVNHLGHYPLGAGPSRMDSLISEHEDNPSVEENELLSSILSAPNVQFFALNDRVLISLVELTLEDTPDSVVYQAPASTAATQVRMITRDMTGKNVWDLTLLHGSSATHNGQYQYTEATNNHSIEELIDEEDASRSKYHPLIKARKCSTPVPDDRLDELLCSIGSSSHECLLHPDLSLNEPGPNPEGVLGDMEFDVIDAVLEQNFSEKRRMENDVNEPSLSSLAASPPPYEVPMSPFQLCRFVVSQTGLIASEKRAKIDLLRRNDRFLRELKSLDNRRIRETHKVALLYVAQGQEDKTSIMSNSVGSEEYERFVAGLAWEVDLSTHTGFLGGLREISRLVPLPHITVIQLLK</sequence>
<feature type="compositionally biased region" description="Polar residues" evidence="3">
    <location>
        <begin position="841"/>
        <end position="850"/>
    </location>
</feature>
<evidence type="ECO:0000313" key="6">
    <source>
        <dbReference type="Proteomes" id="UP001159405"/>
    </source>
</evidence>
<organism evidence="5 6">
    <name type="scientific">Porites lobata</name>
    <dbReference type="NCBI Taxonomy" id="104759"/>
    <lineage>
        <taxon>Eukaryota</taxon>
        <taxon>Metazoa</taxon>
        <taxon>Cnidaria</taxon>
        <taxon>Anthozoa</taxon>
        <taxon>Hexacorallia</taxon>
        <taxon>Scleractinia</taxon>
        <taxon>Fungiina</taxon>
        <taxon>Poritidae</taxon>
        <taxon>Porites</taxon>
    </lineage>
</organism>
<dbReference type="InterPro" id="IPR046859">
    <property type="entry name" value="RGPA/RALGAPB_N"/>
</dbReference>
<keyword evidence="1" id="KW-0343">GTPase activation</keyword>
<feature type="region of interest" description="Disordered" evidence="3">
    <location>
        <begin position="352"/>
        <end position="372"/>
    </location>
</feature>
<evidence type="ECO:0000256" key="3">
    <source>
        <dbReference type="SAM" id="MobiDB-lite"/>
    </source>
</evidence>
<dbReference type="InterPro" id="IPR000331">
    <property type="entry name" value="Rap/Ran_GAP_dom"/>
</dbReference>
<feature type="region of interest" description="Disordered" evidence="3">
    <location>
        <begin position="760"/>
        <end position="861"/>
    </location>
</feature>